<dbReference type="AlphaFoldDB" id="A0AAX4L5H9"/>
<dbReference type="Proteomes" id="UP001432202">
    <property type="component" value="Plasmid pRT2"/>
</dbReference>
<proteinExistence type="predicted"/>
<accession>A0AAX4L5H9</accession>
<evidence type="ECO:0000313" key="1">
    <source>
        <dbReference type="EMBL" id="WWQ61900.1"/>
    </source>
</evidence>
<name>A0AAX4L5H9_9CREN</name>
<dbReference type="GeneID" id="89337902"/>
<organism evidence="1 2">
    <name type="scientific">Sulfolobus tengchongensis</name>
    <dbReference type="NCBI Taxonomy" id="207809"/>
    <lineage>
        <taxon>Archaea</taxon>
        <taxon>Thermoproteota</taxon>
        <taxon>Thermoprotei</taxon>
        <taxon>Sulfolobales</taxon>
        <taxon>Sulfolobaceae</taxon>
        <taxon>Sulfolobus</taxon>
    </lineage>
</organism>
<dbReference type="EMBL" id="CP146017">
    <property type="protein sequence ID" value="WWQ61900.1"/>
    <property type="molecule type" value="Genomic_DNA"/>
</dbReference>
<sequence length="86" mass="9961">MIIVIEDLNGHKEELHVNSTDHCDVIKLLRELGDIWLQVQDQGEIVELSKIEWECGFIWDNDIKGWLNESYVQTKSLLGGKPNENQ</sequence>
<keyword evidence="2" id="KW-1185">Reference proteome</keyword>
<dbReference type="RefSeq" id="WP_338604942.1">
    <property type="nucleotide sequence ID" value="NZ_CP146017.1"/>
</dbReference>
<geneLocation type="plasmid" evidence="1 2">
    <name>pRT2</name>
</geneLocation>
<reference evidence="1 2" key="1">
    <citation type="submission" date="2024-02" db="EMBL/GenBank/DDBJ databases">
        <title>STSV induces naive adaptation in Sulfolobus.</title>
        <authorList>
            <person name="Xiang X."/>
            <person name="Song M."/>
        </authorList>
    </citation>
    <scope>NUCLEOTIDE SEQUENCE [LARGE SCALE GENOMIC DNA]</scope>
    <source>
        <strain evidence="1 2">RT2</strain>
        <plasmid evidence="1 2">pRT2</plasmid>
    </source>
</reference>
<keyword evidence="1" id="KW-0614">Plasmid</keyword>
<evidence type="ECO:0000313" key="2">
    <source>
        <dbReference type="Proteomes" id="UP001432202"/>
    </source>
</evidence>
<gene>
    <name evidence="1" type="ORF">V6M85_13995</name>
</gene>
<protein>
    <submittedName>
        <fullName evidence="1">Uncharacterized protein</fullName>
    </submittedName>
</protein>